<dbReference type="InterPro" id="IPR050157">
    <property type="entry name" value="PSI_iron-sulfur_center"/>
</dbReference>
<evidence type="ECO:0000256" key="2">
    <source>
        <dbReference type="ARBA" id="ARBA00022485"/>
    </source>
</evidence>
<evidence type="ECO:0000259" key="6">
    <source>
        <dbReference type="PROSITE" id="PS51379"/>
    </source>
</evidence>
<keyword evidence="4" id="KW-0408">Iron</keyword>
<dbReference type="PANTHER" id="PTHR24960:SF79">
    <property type="entry name" value="PHOTOSYSTEM I IRON-SULFUR CENTER"/>
    <property type="match status" value="1"/>
</dbReference>
<dbReference type="PROSITE" id="PS51379">
    <property type="entry name" value="4FE4S_FER_2"/>
    <property type="match status" value="2"/>
</dbReference>
<dbReference type="InterPro" id="IPR017900">
    <property type="entry name" value="4Fe4S_Fe_S_CS"/>
</dbReference>
<keyword evidence="5" id="KW-0411">Iron-sulfur</keyword>
<keyword evidence="8" id="KW-1185">Reference proteome</keyword>
<proteinExistence type="predicted"/>
<comment type="caution">
    <text evidence="7">The sequence shown here is derived from an EMBL/GenBank/DDBJ whole genome shotgun (WGS) entry which is preliminary data.</text>
</comment>
<keyword evidence="3" id="KW-0479">Metal-binding</keyword>
<reference evidence="7 8" key="1">
    <citation type="submission" date="2022-07" db="EMBL/GenBank/DDBJ databases">
        <title>Genome-wide signatures of adaptation to extreme environments.</title>
        <authorList>
            <person name="Cho C.H."/>
            <person name="Yoon H.S."/>
        </authorList>
    </citation>
    <scope>NUCLEOTIDE SEQUENCE [LARGE SCALE GENOMIC DNA]</scope>
    <source>
        <strain evidence="7 8">108.79 E11</strain>
    </source>
</reference>
<dbReference type="PANTHER" id="PTHR24960">
    <property type="entry name" value="PHOTOSYSTEM I IRON-SULFUR CENTER-RELATED"/>
    <property type="match status" value="1"/>
</dbReference>
<dbReference type="GO" id="GO:0046872">
    <property type="term" value="F:metal ion binding"/>
    <property type="evidence" value="ECO:0007669"/>
    <property type="project" value="UniProtKB-KW"/>
</dbReference>
<dbReference type="EMBL" id="JANCYU010000013">
    <property type="protein sequence ID" value="KAK4523291.1"/>
    <property type="molecule type" value="Genomic_DNA"/>
</dbReference>
<feature type="domain" description="4Fe-4S ferredoxin-type" evidence="6">
    <location>
        <begin position="188"/>
        <end position="217"/>
    </location>
</feature>
<gene>
    <name evidence="7" type="ORF">GAYE_PCTG50G1184</name>
</gene>
<dbReference type="InterPro" id="IPR021039">
    <property type="entry name" value="Fe-S-bd_prot_LdpA_C"/>
</dbReference>
<dbReference type="Pfam" id="PF12617">
    <property type="entry name" value="LdpA_C"/>
    <property type="match status" value="1"/>
</dbReference>
<dbReference type="Gene3D" id="3.30.70.20">
    <property type="match status" value="1"/>
</dbReference>
<dbReference type="Pfam" id="PF25160">
    <property type="entry name" value="LdpA_Fe-S-bd"/>
    <property type="match status" value="1"/>
</dbReference>
<dbReference type="AlphaFoldDB" id="A0AAV9I3Q0"/>
<dbReference type="GO" id="GO:0051539">
    <property type="term" value="F:4 iron, 4 sulfur cluster binding"/>
    <property type="evidence" value="ECO:0007669"/>
    <property type="project" value="UniProtKB-KW"/>
</dbReference>
<name>A0AAV9I3Q0_9RHOD</name>
<accession>A0AAV9I3Q0</accession>
<evidence type="ECO:0000313" key="7">
    <source>
        <dbReference type="EMBL" id="KAK4523291.1"/>
    </source>
</evidence>
<sequence>MFCHSNLFHKVGLLHTRNNTWRNTKHCKLKHFLLRCSSVQFDQRLYSELLLVKQWLEKSPKVVNSLQNGTWVKLICGASYQDLPFIRNLSFLFALAGVDCIDCAADSAVVRSVDQGIVGALAYANRFRIPLKRPLIMVSINDDEDPHFRKASFDTSHCPPDCSKPCERVCPASAIALQSDENGFLIPFHQGVIQNKCYGCGRCVPVCPVQNIETTSFSSCHGSVIDSLLESEPIDAIEIHSRAESIQQFKQLWDSIGPSFETRLSLVSISFPDGGEYLEEFLRTVERIIVKESTKYQVIWQADGKPMSGDIGRGTTMATVKLAKKVLSLRLRGYVQCAGGVNDYTISVLNELELRPRKEKVDTGNSVAGIAFGSFARRRLIELLQRNSFDDTMNVENSSCFEQAWNFVFHLVKPIKQG</sequence>
<comment type="function">
    <text evidence="1">Apoprotein for the two 4Fe-4S centers FA and FB of photosystem I (PSI); essential for photochemical activity. FB is the terminal electron acceptor of PSI, donating electrons to ferredoxin. The C-terminus interacts with PsaA/B/D and helps assemble the protein into the PSI complex. Required for binding of PsaD and PsaE to PSI. PSI is a plastocyanin/cytochrome c6-ferredoxin oxidoreductase, converting photonic excitation into a charge separation, which transfers an electron from the donor P700 chlorophyll pair to the spectroscopically characterized acceptors A0, A1, FX, FA and FB in turn.</text>
</comment>
<organism evidence="7 8">
    <name type="scientific">Galdieria yellowstonensis</name>
    <dbReference type="NCBI Taxonomy" id="3028027"/>
    <lineage>
        <taxon>Eukaryota</taxon>
        <taxon>Rhodophyta</taxon>
        <taxon>Bangiophyceae</taxon>
        <taxon>Galdieriales</taxon>
        <taxon>Galdieriaceae</taxon>
        <taxon>Galdieria</taxon>
    </lineage>
</organism>
<protein>
    <recommendedName>
        <fullName evidence="6">4Fe-4S ferredoxin-type domain-containing protein</fullName>
    </recommendedName>
</protein>
<dbReference type="PROSITE" id="PS00198">
    <property type="entry name" value="4FE4S_FER_1"/>
    <property type="match status" value="1"/>
</dbReference>
<feature type="domain" description="4Fe-4S ferredoxin-type" evidence="6">
    <location>
        <begin position="149"/>
        <end position="180"/>
    </location>
</feature>
<dbReference type="SUPFAM" id="SSF54862">
    <property type="entry name" value="4Fe-4S ferredoxins"/>
    <property type="match status" value="1"/>
</dbReference>
<evidence type="ECO:0000256" key="5">
    <source>
        <dbReference type="ARBA" id="ARBA00023014"/>
    </source>
</evidence>
<keyword evidence="2" id="KW-0004">4Fe-4S</keyword>
<dbReference type="Proteomes" id="UP001300502">
    <property type="component" value="Unassembled WGS sequence"/>
</dbReference>
<dbReference type="InterPro" id="IPR057431">
    <property type="entry name" value="LdpA_Fe-S-bd"/>
</dbReference>
<evidence type="ECO:0000313" key="8">
    <source>
        <dbReference type="Proteomes" id="UP001300502"/>
    </source>
</evidence>
<evidence type="ECO:0000256" key="3">
    <source>
        <dbReference type="ARBA" id="ARBA00022723"/>
    </source>
</evidence>
<evidence type="ECO:0000256" key="4">
    <source>
        <dbReference type="ARBA" id="ARBA00023004"/>
    </source>
</evidence>
<dbReference type="InterPro" id="IPR017896">
    <property type="entry name" value="4Fe4S_Fe-S-bd"/>
</dbReference>
<evidence type="ECO:0000256" key="1">
    <source>
        <dbReference type="ARBA" id="ARBA00002239"/>
    </source>
</evidence>